<evidence type="ECO:0000256" key="2">
    <source>
        <dbReference type="SAM" id="MobiDB-lite"/>
    </source>
</evidence>
<feature type="compositionally biased region" description="Basic and acidic residues" evidence="2">
    <location>
        <begin position="373"/>
        <end position="384"/>
    </location>
</feature>
<dbReference type="RefSeq" id="XP_005786398.1">
    <property type="nucleotide sequence ID" value="XM_005786341.1"/>
</dbReference>
<dbReference type="Gene3D" id="2.30.42.10">
    <property type="match status" value="1"/>
</dbReference>
<sequence>MFSSKPKYSADKTKVHLKMLCNRFQLLTQKKANLAKQQKRQVATLLRDDKEQNARILVEHIIREDYTLESYGILRQYAEMLLARLEVVNSEDHLKPEIAEAVCALLYAGWLYGSEIPELKVLHAQFTAKYGKEYAQEVIENKEKYLNHRLVRMLTSTQVPDPSVVELYLTEIAKAYGVDFTPKPPPGAFGAAPDPISSTIGIALPLPGMPVNSAEPVAPQPAPAAPARPAAGVALPVASASCALAQGTSSGGAVPFTVTLTKGIAGFGMNLTPDNVVVAIKPGSEAAACGLIQPGDRVLHLNGHAVSVDEPVKSFAIDLADGAAATFSLVRHADTDSAGGAAHIPVVDGSPATPPQQPAAPAAAPPPLSADDDLARRLADLKRG</sequence>
<dbReference type="Pfam" id="PF03398">
    <property type="entry name" value="Ist1"/>
    <property type="match status" value="1"/>
</dbReference>
<dbReference type="STRING" id="2903.R1FKX0"/>
<dbReference type="InterPro" id="IPR042277">
    <property type="entry name" value="IST1-like"/>
</dbReference>
<accession>A0A0D3KDY4</accession>
<dbReference type="PANTHER" id="PTHR12161:SF5">
    <property type="entry name" value="IST1 HOMOLOG"/>
    <property type="match status" value="1"/>
</dbReference>
<reference evidence="4" key="2">
    <citation type="submission" date="2024-10" db="UniProtKB">
        <authorList>
            <consortium name="EnsemblProtists"/>
        </authorList>
    </citation>
    <scope>IDENTIFICATION</scope>
</reference>
<protein>
    <recommendedName>
        <fullName evidence="3">PDZ domain-containing protein</fullName>
    </recommendedName>
</protein>
<feature type="region of interest" description="Disordered" evidence="2">
    <location>
        <begin position="340"/>
        <end position="384"/>
    </location>
</feature>
<dbReference type="InterPro" id="IPR005061">
    <property type="entry name" value="Ist1"/>
</dbReference>
<dbReference type="InterPro" id="IPR001478">
    <property type="entry name" value="PDZ"/>
</dbReference>
<organism evidence="4 5">
    <name type="scientific">Emiliania huxleyi (strain CCMP1516)</name>
    <dbReference type="NCBI Taxonomy" id="280463"/>
    <lineage>
        <taxon>Eukaryota</taxon>
        <taxon>Haptista</taxon>
        <taxon>Haptophyta</taxon>
        <taxon>Prymnesiophyceae</taxon>
        <taxon>Isochrysidales</taxon>
        <taxon>Noelaerhabdaceae</taxon>
        <taxon>Emiliania</taxon>
    </lineage>
</organism>
<evidence type="ECO:0000259" key="3">
    <source>
        <dbReference type="PROSITE" id="PS50106"/>
    </source>
</evidence>
<name>A0A0D3KDY4_EMIH1</name>
<dbReference type="AlphaFoldDB" id="A0A0D3KDY4"/>
<feature type="compositionally biased region" description="Pro residues" evidence="2">
    <location>
        <begin position="352"/>
        <end position="368"/>
    </location>
</feature>
<dbReference type="SMART" id="SM00228">
    <property type="entry name" value="PDZ"/>
    <property type="match status" value="1"/>
</dbReference>
<evidence type="ECO:0000256" key="1">
    <source>
        <dbReference type="ARBA" id="ARBA00005536"/>
    </source>
</evidence>
<dbReference type="EnsemblProtists" id="EOD33969">
    <property type="protein sequence ID" value="EOD33969"/>
    <property type="gene ID" value="EMIHUDRAFT_363691"/>
</dbReference>
<dbReference type="PROSITE" id="PS50106">
    <property type="entry name" value="PDZ"/>
    <property type="match status" value="1"/>
</dbReference>
<dbReference type="PaxDb" id="2903-EOD33969"/>
<dbReference type="SUPFAM" id="SSF50156">
    <property type="entry name" value="PDZ domain-like"/>
    <property type="match status" value="1"/>
</dbReference>
<dbReference type="KEGG" id="ehx:EMIHUDRAFT_363691"/>
<reference evidence="5" key="1">
    <citation type="journal article" date="2013" name="Nature">
        <title>Pan genome of the phytoplankton Emiliania underpins its global distribution.</title>
        <authorList>
            <person name="Read B.A."/>
            <person name="Kegel J."/>
            <person name="Klute M.J."/>
            <person name="Kuo A."/>
            <person name="Lefebvre S.C."/>
            <person name="Maumus F."/>
            <person name="Mayer C."/>
            <person name="Miller J."/>
            <person name="Monier A."/>
            <person name="Salamov A."/>
            <person name="Young J."/>
            <person name="Aguilar M."/>
            <person name="Claverie J.M."/>
            <person name="Frickenhaus S."/>
            <person name="Gonzalez K."/>
            <person name="Herman E.K."/>
            <person name="Lin Y.C."/>
            <person name="Napier J."/>
            <person name="Ogata H."/>
            <person name="Sarno A.F."/>
            <person name="Shmutz J."/>
            <person name="Schroeder D."/>
            <person name="de Vargas C."/>
            <person name="Verret F."/>
            <person name="von Dassow P."/>
            <person name="Valentin K."/>
            <person name="Van de Peer Y."/>
            <person name="Wheeler G."/>
            <person name="Dacks J.B."/>
            <person name="Delwiche C.F."/>
            <person name="Dyhrman S.T."/>
            <person name="Glockner G."/>
            <person name="John U."/>
            <person name="Richards T."/>
            <person name="Worden A.Z."/>
            <person name="Zhang X."/>
            <person name="Grigoriev I.V."/>
            <person name="Allen A.E."/>
            <person name="Bidle K."/>
            <person name="Borodovsky M."/>
            <person name="Bowler C."/>
            <person name="Brownlee C."/>
            <person name="Cock J.M."/>
            <person name="Elias M."/>
            <person name="Gladyshev V.N."/>
            <person name="Groth M."/>
            <person name="Guda C."/>
            <person name="Hadaegh A."/>
            <person name="Iglesias-Rodriguez M.D."/>
            <person name="Jenkins J."/>
            <person name="Jones B.M."/>
            <person name="Lawson T."/>
            <person name="Leese F."/>
            <person name="Lindquist E."/>
            <person name="Lobanov A."/>
            <person name="Lomsadze A."/>
            <person name="Malik S.B."/>
            <person name="Marsh M.E."/>
            <person name="Mackinder L."/>
            <person name="Mock T."/>
            <person name="Mueller-Roeber B."/>
            <person name="Pagarete A."/>
            <person name="Parker M."/>
            <person name="Probert I."/>
            <person name="Quesneville H."/>
            <person name="Raines C."/>
            <person name="Rensing S.A."/>
            <person name="Riano-Pachon D.M."/>
            <person name="Richier S."/>
            <person name="Rokitta S."/>
            <person name="Shiraiwa Y."/>
            <person name="Soanes D.M."/>
            <person name="van der Giezen M."/>
            <person name="Wahlund T.M."/>
            <person name="Williams B."/>
            <person name="Wilson W."/>
            <person name="Wolfe G."/>
            <person name="Wurch L.L."/>
        </authorList>
    </citation>
    <scope>NUCLEOTIDE SEQUENCE</scope>
</reference>
<feature type="domain" description="PDZ" evidence="3">
    <location>
        <begin position="257"/>
        <end position="307"/>
    </location>
</feature>
<evidence type="ECO:0000313" key="5">
    <source>
        <dbReference type="Proteomes" id="UP000013827"/>
    </source>
</evidence>
<dbReference type="InterPro" id="IPR036034">
    <property type="entry name" value="PDZ_sf"/>
</dbReference>
<dbReference type="CDD" id="cd00136">
    <property type="entry name" value="PDZ_canonical"/>
    <property type="match status" value="1"/>
</dbReference>
<comment type="similarity">
    <text evidence="1">Belongs to the IST1 family.</text>
</comment>
<evidence type="ECO:0000313" key="4">
    <source>
        <dbReference type="EnsemblProtists" id="EOD33969"/>
    </source>
</evidence>
<keyword evidence="5" id="KW-1185">Reference proteome</keyword>
<dbReference type="GeneID" id="17279240"/>
<dbReference type="eggNOG" id="KOG2027">
    <property type="taxonomic scope" value="Eukaryota"/>
</dbReference>
<dbReference type="Gene3D" id="1.20.1260.60">
    <property type="entry name" value="Vacuolar protein sorting-associated protein Ist1"/>
    <property type="match status" value="1"/>
</dbReference>
<dbReference type="HOGENOM" id="CLU_720479_0_0_1"/>
<dbReference type="GO" id="GO:0015031">
    <property type="term" value="P:protein transport"/>
    <property type="evidence" value="ECO:0007669"/>
    <property type="project" value="InterPro"/>
</dbReference>
<proteinExistence type="inferred from homology"/>
<dbReference type="Proteomes" id="UP000013827">
    <property type="component" value="Unassembled WGS sequence"/>
</dbReference>
<dbReference type="PANTHER" id="PTHR12161">
    <property type="entry name" value="IST1 FAMILY MEMBER"/>
    <property type="match status" value="1"/>
</dbReference>
<dbReference type="FunFam" id="1.20.1260.60:FF:000002">
    <property type="entry name" value="Vacuolar protein sorting-associated protein IST1"/>
    <property type="match status" value="1"/>
</dbReference>